<dbReference type="InterPro" id="IPR016130">
    <property type="entry name" value="Tyr_Pase_AS"/>
</dbReference>
<dbReference type="GO" id="GO:0016314">
    <property type="term" value="F:phosphatidylinositol-3,4,5-trisphosphate 3-phosphatase activity"/>
    <property type="evidence" value="ECO:0007669"/>
    <property type="project" value="UniProtKB-EC"/>
</dbReference>
<feature type="domain" description="Phosphatase tensin-type" evidence="5">
    <location>
        <begin position="12"/>
        <end position="190"/>
    </location>
</feature>
<dbReference type="GO" id="GO:0005634">
    <property type="term" value="C:nucleus"/>
    <property type="evidence" value="ECO:0007669"/>
    <property type="project" value="TreeGrafter"/>
</dbReference>
<evidence type="ECO:0000313" key="7">
    <source>
        <dbReference type="Proteomes" id="UP000308768"/>
    </source>
</evidence>
<evidence type="ECO:0000256" key="2">
    <source>
        <dbReference type="ARBA" id="ARBA00022801"/>
    </source>
</evidence>
<dbReference type="Proteomes" id="UP000308768">
    <property type="component" value="Unassembled WGS sequence"/>
</dbReference>
<evidence type="ECO:0000259" key="4">
    <source>
        <dbReference type="PROSITE" id="PS50056"/>
    </source>
</evidence>
<dbReference type="InterPro" id="IPR000387">
    <property type="entry name" value="Tyr_Pase_dom"/>
</dbReference>
<dbReference type="GO" id="GO:0005886">
    <property type="term" value="C:plasma membrane"/>
    <property type="evidence" value="ECO:0007669"/>
    <property type="project" value="TreeGrafter"/>
</dbReference>
<feature type="compositionally biased region" description="Low complexity" evidence="3">
    <location>
        <begin position="451"/>
        <end position="460"/>
    </location>
</feature>
<dbReference type="PANTHER" id="PTHR12305:SF81">
    <property type="entry name" value="PHOSPHATIDYLINOSITOL 3,4,5-TRISPHOSPHATE 3-PHOSPHATASE AND DUAL-SPECIFICITY PROTEIN PHOSPHATASE PTEN"/>
    <property type="match status" value="1"/>
</dbReference>
<dbReference type="EC" id="3.1.3.67" evidence="1"/>
<dbReference type="InterPro" id="IPR029021">
    <property type="entry name" value="Prot-tyrosine_phosphatase-like"/>
</dbReference>
<feature type="compositionally biased region" description="Basic and acidic residues" evidence="3">
    <location>
        <begin position="494"/>
        <end position="503"/>
    </location>
</feature>
<keyword evidence="2" id="KW-0378">Hydrolase</keyword>
<evidence type="ECO:0000313" key="6">
    <source>
        <dbReference type="EMBL" id="TKA67582.1"/>
    </source>
</evidence>
<dbReference type="PROSITE" id="PS51181">
    <property type="entry name" value="PPASE_TENSIN"/>
    <property type="match status" value="1"/>
</dbReference>
<dbReference type="GO" id="GO:0051896">
    <property type="term" value="P:regulation of phosphatidylinositol 3-kinase/protein kinase B signal transduction"/>
    <property type="evidence" value="ECO:0007669"/>
    <property type="project" value="TreeGrafter"/>
</dbReference>
<feature type="compositionally biased region" description="Basic and acidic residues" evidence="3">
    <location>
        <begin position="276"/>
        <end position="288"/>
    </location>
</feature>
<feature type="compositionally biased region" description="Basic and acidic residues" evidence="3">
    <location>
        <begin position="430"/>
        <end position="444"/>
    </location>
</feature>
<gene>
    <name evidence="6" type="ORF">B0A49_07211</name>
</gene>
<accession>A0A4U0WV92</accession>
<dbReference type="STRING" id="331657.A0A4U0WV92"/>
<comment type="caution">
    <text evidence="6">The sequence shown here is derived from an EMBL/GenBank/DDBJ whole genome shotgun (WGS) entry which is preliminary data.</text>
</comment>
<evidence type="ECO:0000259" key="5">
    <source>
        <dbReference type="PROSITE" id="PS51181"/>
    </source>
</evidence>
<name>A0A4U0WV92_9PEZI</name>
<dbReference type="GO" id="GO:0005829">
    <property type="term" value="C:cytosol"/>
    <property type="evidence" value="ECO:0007669"/>
    <property type="project" value="TreeGrafter"/>
</dbReference>
<proteinExistence type="predicted"/>
<dbReference type="OrthoDB" id="16692at2759"/>
<feature type="domain" description="Tyrosine specific protein phosphatases" evidence="4">
    <location>
        <begin position="102"/>
        <end position="162"/>
    </location>
</feature>
<feature type="region of interest" description="Disordered" evidence="3">
    <location>
        <begin position="410"/>
        <end position="580"/>
    </location>
</feature>
<organism evidence="6 7">
    <name type="scientific">Cryomyces minteri</name>
    <dbReference type="NCBI Taxonomy" id="331657"/>
    <lineage>
        <taxon>Eukaryota</taxon>
        <taxon>Fungi</taxon>
        <taxon>Dikarya</taxon>
        <taxon>Ascomycota</taxon>
        <taxon>Pezizomycotina</taxon>
        <taxon>Dothideomycetes</taxon>
        <taxon>Dothideomycetes incertae sedis</taxon>
        <taxon>Cryomyces</taxon>
    </lineage>
</organism>
<feature type="compositionally biased region" description="Polar residues" evidence="3">
    <location>
        <begin position="259"/>
        <end position="275"/>
    </location>
</feature>
<dbReference type="Gene3D" id="3.90.190.10">
    <property type="entry name" value="Protein tyrosine phosphatase superfamily"/>
    <property type="match status" value="1"/>
</dbReference>
<feature type="region of interest" description="Disordered" evidence="3">
    <location>
        <begin position="259"/>
        <end position="304"/>
    </location>
</feature>
<feature type="compositionally biased region" description="Polar residues" evidence="3">
    <location>
        <begin position="290"/>
        <end position="304"/>
    </location>
</feature>
<dbReference type="GO" id="GO:0043491">
    <property type="term" value="P:phosphatidylinositol 3-kinase/protein kinase B signal transduction"/>
    <property type="evidence" value="ECO:0007669"/>
    <property type="project" value="TreeGrafter"/>
</dbReference>
<dbReference type="PROSITE" id="PS00383">
    <property type="entry name" value="TYR_PHOSPHATASE_1"/>
    <property type="match status" value="1"/>
</dbReference>
<dbReference type="AlphaFoldDB" id="A0A4U0WV92"/>
<dbReference type="EMBL" id="NAJN01000896">
    <property type="protein sequence ID" value="TKA67582.1"/>
    <property type="molecule type" value="Genomic_DNA"/>
</dbReference>
<keyword evidence="7" id="KW-1185">Reference proteome</keyword>
<dbReference type="CDD" id="cd14497">
    <property type="entry name" value="PTP_PTEN-like"/>
    <property type="match status" value="1"/>
</dbReference>
<dbReference type="InterPro" id="IPR000340">
    <property type="entry name" value="Dual-sp_phosphatase_cat-dom"/>
</dbReference>
<dbReference type="GO" id="GO:0004725">
    <property type="term" value="F:protein tyrosine phosphatase activity"/>
    <property type="evidence" value="ECO:0007669"/>
    <property type="project" value="TreeGrafter"/>
</dbReference>
<evidence type="ECO:0000256" key="1">
    <source>
        <dbReference type="ARBA" id="ARBA00013015"/>
    </source>
</evidence>
<evidence type="ECO:0000256" key="3">
    <source>
        <dbReference type="SAM" id="MobiDB-lite"/>
    </source>
</evidence>
<dbReference type="GO" id="GO:0046856">
    <property type="term" value="P:phosphatidylinositol dephosphorylation"/>
    <property type="evidence" value="ECO:0007669"/>
    <property type="project" value="TreeGrafter"/>
</dbReference>
<dbReference type="PANTHER" id="PTHR12305">
    <property type="entry name" value="PHOSPHATASE WITH HOMOLOGY TO TENSIN"/>
    <property type="match status" value="1"/>
</dbReference>
<feature type="compositionally biased region" description="Low complexity" evidence="3">
    <location>
        <begin position="504"/>
        <end position="518"/>
    </location>
</feature>
<dbReference type="SUPFAM" id="SSF52799">
    <property type="entry name" value="(Phosphotyrosine protein) phosphatases II"/>
    <property type="match status" value="1"/>
</dbReference>
<reference evidence="6 7" key="1">
    <citation type="submission" date="2017-03" db="EMBL/GenBank/DDBJ databases">
        <title>Genomes of endolithic fungi from Antarctica.</title>
        <authorList>
            <person name="Coleine C."/>
            <person name="Masonjones S."/>
            <person name="Stajich J.E."/>
        </authorList>
    </citation>
    <scope>NUCLEOTIDE SEQUENCE [LARGE SCALE GENOMIC DNA]</scope>
    <source>
        <strain evidence="6 7">CCFEE 5187</strain>
    </source>
</reference>
<dbReference type="Pfam" id="PF00782">
    <property type="entry name" value="DSPc"/>
    <property type="match status" value="1"/>
</dbReference>
<dbReference type="InterPro" id="IPR029023">
    <property type="entry name" value="Tensin_phosphatase"/>
</dbReference>
<dbReference type="InterPro" id="IPR051281">
    <property type="entry name" value="Dual-spec_lipid-protein_phosph"/>
</dbReference>
<sequence length="580" mass="63848">MASLLRHIVASPRVRHAEAGLDLCYVTDNIIATSGPSGTYPQRAYRNPLDALVKFLDYKHGADWAIWEFRAEGTGYPDSEVYNRVWHYPFPDHHPPPFALIPNVMASMRNWLKGKDAQGKNRVVVVHCKAGKGRSGTASCSYLISEEGWTMEDALKLFTERRMRPGFGAGVSIPSQLRWVGYVDRWTKHGKTYVERQVEVLEVHVWGLRDGVKIAVEGFVDEGRTIKTFHVFSLEERETVRGDIKNTSGFADAMAQVMGTNSGNKAPKSSTTLERSPNEKAMDEKENSETETSQPGNLTINSSAGADVLFRPSTRVVLPTNDINIDFERRNKATYGWTMVTSVAHVWFNAFFEGHGAENSGNADDSGVFEIEWDAMDGIKGSTRKGIRAFDRLAVVWRAIDGDDRQGKIVISEPAEGEPVKQMQPADWKGATETHLDGTKDLGLRADMPTSASISRASSVRSHRKSDHDAQQQQSDNSQDDDDDHNHLTGIRSHGPEGEELIHPLRGPLPLSSDLPGPTHTLSSPETARSPYPQQRPVAGVVSGTQHVGTADLPGGVLEEEMQGPSGHAMGHVERESGGR</sequence>
<dbReference type="PROSITE" id="PS50056">
    <property type="entry name" value="TYR_PHOSPHATASE_2"/>
    <property type="match status" value="1"/>
</dbReference>
<dbReference type="GO" id="GO:0042995">
    <property type="term" value="C:cell projection"/>
    <property type="evidence" value="ECO:0007669"/>
    <property type="project" value="TreeGrafter"/>
</dbReference>
<protein>
    <recommendedName>
        <fullName evidence="1">phosphatidylinositol-3,4,5-trisphosphate 3-phosphatase</fullName>
        <ecNumber evidence="1">3.1.3.67</ecNumber>
    </recommendedName>
</protein>
<feature type="compositionally biased region" description="Basic and acidic residues" evidence="3">
    <location>
        <begin position="571"/>
        <end position="580"/>
    </location>
</feature>